<evidence type="ECO:0000313" key="2">
    <source>
        <dbReference type="EMBL" id="MFC5024483.1"/>
    </source>
</evidence>
<proteinExistence type="predicted"/>
<feature type="region of interest" description="Disordered" evidence="1">
    <location>
        <begin position="1"/>
        <end position="29"/>
    </location>
</feature>
<reference evidence="3" key="1">
    <citation type="journal article" date="2019" name="Int. J. Syst. Evol. Microbiol.">
        <title>The Global Catalogue of Microorganisms (GCM) 10K type strain sequencing project: providing services to taxonomists for standard genome sequencing and annotation.</title>
        <authorList>
            <consortium name="The Broad Institute Genomics Platform"/>
            <consortium name="The Broad Institute Genome Sequencing Center for Infectious Disease"/>
            <person name="Wu L."/>
            <person name="Ma J."/>
        </authorList>
    </citation>
    <scope>NUCLEOTIDE SEQUENCE [LARGE SCALE GENOMIC DNA]</scope>
    <source>
        <strain evidence="3">CGMCC 4.1648</strain>
    </source>
</reference>
<dbReference type="Proteomes" id="UP001595829">
    <property type="component" value="Unassembled WGS sequence"/>
</dbReference>
<sequence>MDEPHSGLSHDLPEYTPNTTYEPPPEPPGRLKVYRASGCWWWEQATPEPGVSVCFGYPMPTWELALESALEYAGRHE</sequence>
<comment type="caution">
    <text evidence="2">The sequence shown here is derived from an EMBL/GenBank/DDBJ whole genome shotgun (WGS) entry which is preliminary data.</text>
</comment>
<evidence type="ECO:0000313" key="3">
    <source>
        <dbReference type="Proteomes" id="UP001595829"/>
    </source>
</evidence>
<evidence type="ECO:0000256" key="1">
    <source>
        <dbReference type="SAM" id="MobiDB-lite"/>
    </source>
</evidence>
<keyword evidence="3" id="KW-1185">Reference proteome</keyword>
<accession>A0ABV9XIJ7</accession>
<name>A0ABV9XIJ7_9ACTN</name>
<protein>
    <submittedName>
        <fullName evidence="2">Uncharacterized protein</fullName>
    </submittedName>
</protein>
<dbReference type="RefSeq" id="WP_345686765.1">
    <property type="nucleotide sequence ID" value="NZ_BAABIT010000001.1"/>
</dbReference>
<dbReference type="EMBL" id="JBHSJD010000014">
    <property type="protein sequence ID" value="MFC5024483.1"/>
    <property type="molecule type" value="Genomic_DNA"/>
</dbReference>
<organism evidence="2 3">
    <name type="scientific">Streptomyces coeruleoprunus</name>
    <dbReference type="NCBI Taxonomy" id="285563"/>
    <lineage>
        <taxon>Bacteria</taxon>
        <taxon>Bacillati</taxon>
        <taxon>Actinomycetota</taxon>
        <taxon>Actinomycetes</taxon>
        <taxon>Kitasatosporales</taxon>
        <taxon>Streptomycetaceae</taxon>
        <taxon>Streptomyces</taxon>
    </lineage>
</organism>
<gene>
    <name evidence="2" type="ORF">ACFPM3_20350</name>
</gene>